<organism evidence="1 2">
    <name type="scientific">Neokomagataea tanensis NBRC 106556</name>
    <dbReference type="NCBI Taxonomy" id="1223519"/>
    <lineage>
        <taxon>Bacteria</taxon>
        <taxon>Pseudomonadati</taxon>
        <taxon>Pseudomonadota</taxon>
        <taxon>Alphaproteobacteria</taxon>
        <taxon>Acetobacterales</taxon>
        <taxon>Acetobacteraceae</taxon>
        <taxon>Neokomagataea</taxon>
    </lineage>
</organism>
<accession>A0ABQ0QJ08</accession>
<protein>
    <submittedName>
        <fullName evidence="1">Toluene transporter auxiliary component Ttg1D</fullName>
    </submittedName>
</protein>
<dbReference type="Gene3D" id="3.10.450.710">
    <property type="entry name" value="Tgt2/MlaC"/>
    <property type="match status" value="1"/>
</dbReference>
<sequence length="197" mass="21016">MPLMGTMSHANAQSVTATQTIDTVSSPIRGLYDALRAAQSTGTTAQRRMVLLSPAVDRAFDLEAILRRSVGYRYAGLSNTDKARLLSSFRQFTIARYASSFKPGTGAVFTMLPQTRPSPTGGQIVDTTIGGGTDTPTPIDYVMTQTPNGWRATDVLLDAHISQVAAQRADFSSTLSQGGASALADLLDSKTARFLHD</sequence>
<name>A0ABQ0QJ08_9PROT</name>
<evidence type="ECO:0000313" key="1">
    <source>
        <dbReference type="EMBL" id="GBR46552.1"/>
    </source>
</evidence>
<dbReference type="InterPro" id="IPR042245">
    <property type="entry name" value="Tgt2/MlaC_sf"/>
</dbReference>
<proteinExistence type="predicted"/>
<dbReference type="Proteomes" id="UP001062443">
    <property type="component" value="Unassembled WGS sequence"/>
</dbReference>
<comment type="caution">
    <text evidence="1">The sequence shown here is derived from an EMBL/GenBank/DDBJ whole genome shotgun (WGS) entry which is preliminary data.</text>
</comment>
<gene>
    <name evidence="1" type="ORF">AA106556_1149</name>
</gene>
<dbReference type="InterPro" id="IPR017842">
    <property type="entry name" value="Hopanoid_biosyn-assoc_HpnM"/>
</dbReference>
<dbReference type="Pfam" id="PF05494">
    <property type="entry name" value="MlaC"/>
    <property type="match status" value="1"/>
</dbReference>
<evidence type="ECO:0000313" key="2">
    <source>
        <dbReference type="Proteomes" id="UP001062443"/>
    </source>
</evidence>
<keyword evidence="2" id="KW-1185">Reference proteome</keyword>
<reference evidence="1" key="1">
    <citation type="submission" date="2013-04" db="EMBL/GenBank/DDBJ databases">
        <title>The genome sequencing project of 58 acetic acid bacteria.</title>
        <authorList>
            <person name="Okamoto-Kainuma A."/>
            <person name="Ishikawa M."/>
            <person name="Umino S."/>
            <person name="Koizumi Y."/>
            <person name="Shiwa Y."/>
            <person name="Yoshikawa H."/>
            <person name="Matsutani M."/>
            <person name="Matsushita K."/>
        </authorList>
    </citation>
    <scope>NUCLEOTIDE SEQUENCE</scope>
    <source>
        <strain evidence="1">NBRC 106556</strain>
    </source>
</reference>
<dbReference type="InterPro" id="IPR008869">
    <property type="entry name" value="MlaC/ttg2D"/>
</dbReference>
<dbReference type="EMBL" id="BAQB01000014">
    <property type="protein sequence ID" value="GBR46552.1"/>
    <property type="molecule type" value="Genomic_DNA"/>
</dbReference>
<dbReference type="NCBIfam" id="TIGR03481">
    <property type="entry name" value="HpnM"/>
    <property type="match status" value="1"/>
</dbReference>